<keyword evidence="6 11" id="KW-0418">Kinase</keyword>
<proteinExistence type="predicted"/>
<dbReference type="InterPro" id="IPR005467">
    <property type="entry name" value="His_kinase_dom"/>
</dbReference>
<evidence type="ECO:0000256" key="6">
    <source>
        <dbReference type="ARBA" id="ARBA00022777"/>
    </source>
</evidence>
<comment type="catalytic activity">
    <reaction evidence="1">
        <text>ATP + protein L-histidine = ADP + protein N-phospho-L-histidine.</text>
        <dbReference type="EC" id="2.7.13.3"/>
    </reaction>
</comment>
<evidence type="ECO:0000259" key="10">
    <source>
        <dbReference type="PROSITE" id="PS50109"/>
    </source>
</evidence>
<dbReference type="Proteomes" id="UP000193711">
    <property type="component" value="Unassembled WGS sequence"/>
</dbReference>
<keyword evidence="12" id="KW-1185">Reference proteome</keyword>
<dbReference type="InterPro" id="IPR050482">
    <property type="entry name" value="Sensor_HK_TwoCompSys"/>
</dbReference>
<protein>
    <recommendedName>
        <fullName evidence="2">histidine kinase</fullName>
        <ecNumber evidence="2">2.7.13.3</ecNumber>
    </recommendedName>
</protein>
<sequence>MTVDPDSRAWQRSPASADQRRVDAATAAALFGAGILSLVLGRAIGLWPDPAEPVLSIGLLALVTLPLAFRRVQPGAVLAVTGAAFVLAGELSVPEATITNIALFMALYSVGAWDPNRSRAGWARGVLVAVMGVWLMITFFRASTQDLDFDGEGIGALTPVAAYMLQQVLINLLYFAGAWWFGDHAWSSARQRALTEYRTRQLEDEQSKVARQAITIERLRIARELHDAVAHHVSLMGVQAAAARTLLGTDPGRAQQQLEALEATSRAAVGELYQLLGTLRDEESAIGPVTASLGLDSLEALVEDAVSAGLRVSLERVGEPFDVPPLVGLNLYRIAQESLTNVLKHAGPGTRASVTVRYDDDAVELEVADDGLGRPGPRQRSGGLGLVGMRERAATLDGTFEAAARSGSGWVVRVSVPLGVRV</sequence>
<dbReference type="RefSeq" id="WP_085476767.1">
    <property type="nucleotide sequence ID" value="NZ_FXBM01000002.1"/>
</dbReference>
<dbReference type="STRING" id="1891671.SAMN06295885_2344"/>
<dbReference type="EC" id="2.7.13.3" evidence="2"/>
<dbReference type="EMBL" id="FXBM01000002">
    <property type="protein sequence ID" value="SMH44293.1"/>
    <property type="molecule type" value="Genomic_DNA"/>
</dbReference>
<dbReference type="SUPFAM" id="SSF55874">
    <property type="entry name" value="ATPase domain of HSP90 chaperone/DNA topoisomerase II/histidine kinase"/>
    <property type="match status" value="1"/>
</dbReference>
<dbReference type="AlphaFoldDB" id="A0A1X7P212"/>
<dbReference type="GO" id="GO:0016020">
    <property type="term" value="C:membrane"/>
    <property type="evidence" value="ECO:0007669"/>
    <property type="project" value="InterPro"/>
</dbReference>
<dbReference type="GO" id="GO:0005524">
    <property type="term" value="F:ATP binding"/>
    <property type="evidence" value="ECO:0007669"/>
    <property type="project" value="UniProtKB-KW"/>
</dbReference>
<feature type="transmembrane region" description="Helical" evidence="9">
    <location>
        <begin position="22"/>
        <end position="47"/>
    </location>
</feature>
<keyword evidence="9" id="KW-0812">Transmembrane</keyword>
<feature type="domain" description="Histidine kinase" evidence="10">
    <location>
        <begin position="331"/>
        <end position="420"/>
    </location>
</feature>
<dbReference type="PANTHER" id="PTHR24421:SF10">
    <property type="entry name" value="NITRATE_NITRITE SENSOR PROTEIN NARQ"/>
    <property type="match status" value="1"/>
</dbReference>
<dbReference type="InterPro" id="IPR003594">
    <property type="entry name" value="HATPase_dom"/>
</dbReference>
<accession>A0A1X7P212</accession>
<dbReference type="Pfam" id="PF07730">
    <property type="entry name" value="HisKA_3"/>
    <property type="match status" value="1"/>
</dbReference>
<evidence type="ECO:0000256" key="3">
    <source>
        <dbReference type="ARBA" id="ARBA00022553"/>
    </source>
</evidence>
<feature type="transmembrane region" description="Helical" evidence="9">
    <location>
        <begin position="121"/>
        <end position="140"/>
    </location>
</feature>
<reference evidence="12" key="1">
    <citation type="submission" date="2017-04" db="EMBL/GenBank/DDBJ databases">
        <authorList>
            <person name="Varghese N."/>
            <person name="Submissions S."/>
        </authorList>
    </citation>
    <scope>NUCLEOTIDE SEQUENCE [LARGE SCALE GENOMIC DNA]</scope>
    <source>
        <strain evidence="12">VKM Ac-2121</strain>
    </source>
</reference>
<evidence type="ECO:0000256" key="5">
    <source>
        <dbReference type="ARBA" id="ARBA00022741"/>
    </source>
</evidence>
<keyword evidence="9" id="KW-1133">Transmembrane helix</keyword>
<keyword evidence="5" id="KW-0547">Nucleotide-binding</keyword>
<evidence type="ECO:0000256" key="4">
    <source>
        <dbReference type="ARBA" id="ARBA00022679"/>
    </source>
</evidence>
<gene>
    <name evidence="11" type="ORF">SAMN06295885_2344</name>
</gene>
<dbReference type="GO" id="GO:0046983">
    <property type="term" value="F:protein dimerization activity"/>
    <property type="evidence" value="ECO:0007669"/>
    <property type="project" value="InterPro"/>
</dbReference>
<dbReference type="CDD" id="cd16917">
    <property type="entry name" value="HATPase_UhpB-NarQ-NarX-like"/>
    <property type="match status" value="1"/>
</dbReference>
<keyword evidence="7" id="KW-0067">ATP-binding</keyword>
<name>A0A1X7P212_9MICO</name>
<keyword evidence="3" id="KW-0597">Phosphoprotein</keyword>
<organism evidence="11 12">
    <name type="scientific">Rathayibacter oskolensis</name>
    <dbReference type="NCBI Taxonomy" id="1891671"/>
    <lineage>
        <taxon>Bacteria</taxon>
        <taxon>Bacillati</taxon>
        <taxon>Actinomycetota</taxon>
        <taxon>Actinomycetes</taxon>
        <taxon>Micrococcales</taxon>
        <taxon>Microbacteriaceae</taxon>
        <taxon>Rathayibacter</taxon>
    </lineage>
</organism>
<dbReference type="InterPro" id="IPR036890">
    <property type="entry name" value="HATPase_C_sf"/>
</dbReference>
<dbReference type="PROSITE" id="PS50109">
    <property type="entry name" value="HIS_KIN"/>
    <property type="match status" value="1"/>
</dbReference>
<evidence type="ECO:0000313" key="11">
    <source>
        <dbReference type="EMBL" id="SMH44293.1"/>
    </source>
</evidence>
<dbReference type="Gene3D" id="1.20.5.1930">
    <property type="match status" value="1"/>
</dbReference>
<keyword evidence="8" id="KW-0902">Two-component regulatory system</keyword>
<dbReference type="PANTHER" id="PTHR24421">
    <property type="entry name" value="NITRATE/NITRITE SENSOR PROTEIN NARX-RELATED"/>
    <property type="match status" value="1"/>
</dbReference>
<feature type="transmembrane region" description="Helical" evidence="9">
    <location>
        <begin position="98"/>
        <end position="114"/>
    </location>
</feature>
<dbReference type="GO" id="GO:0000155">
    <property type="term" value="F:phosphorelay sensor kinase activity"/>
    <property type="evidence" value="ECO:0007669"/>
    <property type="project" value="InterPro"/>
</dbReference>
<evidence type="ECO:0000256" key="9">
    <source>
        <dbReference type="SAM" id="Phobius"/>
    </source>
</evidence>
<dbReference type="OrthoDB" id="227596at2"/>
<dbReference type="Pfam" id="PF23539">
    <property type="entry name" value="DUF7134"/>
    <property type="match status" value="1"/>
</dbReference>
<dbReference type="InterPro" id="IPR011712">
    <property type="entry name" value="Sig_transdc_His_kin_sub3_dim/P"/>
</dbReference>
<evidence type="ECO:0000313" key="12">
    <source>
        <dbReference type="Proteomes" id="UP000193711"/>
    </source>
</evidence>
<evidence type="ECO:0000256" key="2">
    <source>
        <dbReference type="ARBA" id="ARBA00012438"/>
    </source>
</evidence>
<evidence type="ECO:0000256" key="7">
    <source>
        <dbReference type="ARBA" id="ARBA00022840"/>
    </source>
</evidence>
<keyword evidence="9" id="KW-0472">Membrane</keyword>
<dbReference type="Pfam" id="PF02518">
    <property type="entry name" value="HATPase_c"/>
    <property type="match status" value="1"/>
</dbReference>
<evidence type="ECO:0000256" key="8">
    <source>
        <dbReference type="ARBA" id="ARBA00023012"/>
    </source>
</evidence>
<dbReference type="Gene3D" id="3.30.565.10">
    <property type="entry name" value="Histidine kinase-like ATPase, C-terminal domain"/>
    <property type="match status" value="1"/>
</dbReference>
<feature type="transmembrane region" description="Helical" evidence="9">
    <location>
        <begin position="160"/>
        <end position="182"/>
    </location>
</feature>
<dbReference type="InterPro" id="IPR055558">
    <property type="entry name" value="DUF7134"/>
</dbReference>
<evidence type="ECO:0000256" key="1">
    <source>
        <dbReference type="ARBA" id="ARBA00000085"/>
    </source>
</evidence>
<keyword evidence="4" id="KW-0808">Transferase</keyword>